<evidence type="ECO:0000313" key="1">
    <source>
        <dbReference type="EMBL" id="NKC30657.1"/>
    </source>
</evidence>
<protein>
    <submittedName>
        <fullName evidence="1">Acyl-CoA thioesterase</fullName>
    </submittedName>
</protein>
<comment type="caution">
    <text evidence="1">The sequence shown here is derived from an EMBL/GenBank/DDBJ whole genome shotgun (WGS) entry which is preliminary data.</text>
</comment>
<dbReference type="InterPro" id="IPR050563">
    <property type="entry name" value="4-hydroxybenzoyl-CoA_TE"/>
</dbReference>
<dbReference type="Pfam" id="PF13279">
    <property type="entry name" value="4HBT_2"/>
    <property type="match status" value="1"/>
</dbReference>
<dbReference type="PANTHER" id="PTHR31793:SF24">
    <property type="entry name" value="LONG-CHAIN ACYL-COA THIOESTERASE FADM"/>
    <property type="match status" value="1"/>
</dbReference>
<proteinExistence type="predicted"/>
<dbReference type="SUPFAM" id="SSF54637">
    <property type="entry name" value="Thioesterase/thiol ester dehydrase-isomerase"/>
    <property type="match status" value="1"/>
</dbReference>
<keyword evidence="2" id="KW-1185">Reference proteome</keyword>
<sequence length="132" mass="14720">MNRTHRIRWSECDPYGHMNHAAYLTLFEDLRVAHWAHLTGQPIAATRPGPVIAQLEIRYLRPVTFDDTVDLTCQVSSFRNTSYVQDYTLSKDGTPCCTARAICVVTRQDTGAKVPLTDAWRQALVAEGAVAG</sequence>
<dbReference type="EMBL" id="JAAVNE010000008">
    <property type="protein sequence ID" value="NKC30657.1"/>
    <property type="molecule type" value="Genomic_DNA"/>
</dbReference>
<dbReference type="RefSeq" id="WP_168028747.1">
    <property type="nucleotide sequence ID" value="NZ_JAAVNE010000008.1"/>
</dbReference>
<name>A0ABX1E4G9_9PROT</name>
<dbReference type="CDD" id="cd00586">
    <property type="entry name" value="4HBT"/>
    <property type="match status" value="1"/>
</dbReference>
<dbReference type="InterPro" id="IPR029069">
    <property type="entry name" value="HotDog_dom_sf"/>
</dbReference>
<dbReference type="Gene3D" id="3.10.129.10">
    <property type="entry name" value="Hotdog Thioesterase"/>
    <property type="match status" value="1"/>
</dbReference>
<organism evidence="1 2">
    <name type="scientific">Falsiroseomonas selenitidurans</name>
    <dbReference type="NCBI Taxonomy" id="2716335"/>
    <lineage>
        <taxon>Bacteria</taxon>
        <taxon>Pseudomonadati</taxon>
        <taxon>Pseudomonadota</taxon>
        <taxon>Alphaproteobacteria</taxon>
        <taxon>Acetobacterales</taxon>
        <taxon>Roseomonadaceae</taxon>
        <taxon>Falsiroseomonas</taxon>
    </lineage>
</organism>
<dbReference type="Proteomes" id="UP000787635">
    <property type="component" value="Unassembled WGS sequence"/>
</dbReference>
<dbReference type="PANTHER" id="PTHR31793">
    <property type="entry name" value="4-HYDROXYBENZOYL-COA THIOESTERASE FAMILY MEMBER"/>
    <property type="match status" value="1"/>
</dbReference>
<evidence type="ECO:0000313" key="2">
    <source>
        <dbReference type="Proteomes" id="UP000787635"/>
    </source>
</evidence>
<reference evidence="1 2" key="1">
    <citation type="submission" date="2020-03" db="EMBL/GenBank/DDBJ databases">
        <title>Roseomonas selenitidurans sp. nov. isolated from urban soil.</title>
        <authorList>
            <person name="Liu H."/>
        </authorList>
    </citation>
    <scope>NUCLEOTIDE SEQUENCE [LARGE SCALE GENOMIC DNA]</scope>
    <source>
        <strain evidence="1 2">BU-1</strain>
    </source>
</reference>
<gene>
    <name evidence="1" type="ORF">HEQ75_07265</name>
</gene>
<accession>A0ABX1E4G9</accession>